<feature type="region of interest" description="Disordered" evidence="2">
    <location>
        <begin position="171"/>
        <end position="198"/>
    </location>
</feature>
<keyword evidence="4" id="KW-1185">Reference proteome</keyword>
<dbReference type="STRING" id="1399147.P618_201005"/>
<feature type="compositionally biased region" description="Basic and acidic residues" evidence="2">
    <location>
        <begin position="183"/>
        <end position="198"/>
    </location>
</feature>
<accession>W6TDJ9</accession>
<feature type="coiled-coil region" evidence="1">
    <location>
        <begin position="112"/>
        <end position="165"/>
    </location>
</feature>
<name>W6TDJ9_HOLOB</name>
<feature type="compositionally biased region" description="Polar residues" evidence="2">
    <location>
        <begin position="171"/>
        <end position="182"/>
    </location>
</feature>
<dbReference type="RefSeq" id="WP_021827533.1">
    <property type="nucleotide sequence ID" value="NZ_AWTR02000083.1"/>
</dbReference>
<evidence type="ECO:0000256" key="1">
    <source>
        <dbReference type="SAM" id="Coils"/>
    </source>
</evidence>
<reference evidence="3 4" key="1">
    <citation type="journal article" date="2014" name="FEMS Microbiol. Lett.">
        <title>Draft genome sequences of three Holospora species (Holospora obtusa, Holospora undulata, and Holospora elegans), endonuclear symbiotic bacteria of the ciliate Paramecium caudatum.</title>
        <authorList>
            <person name="Dohra H."/>
            <person name="Tanaka K."/>
            <person name="Suzuki T."/>
            <person name="Fujishima M."/>
            <person name="Suzuki H."/>
        </authorList>
    </citation>
    <scope>NUCLEOTIDE SEQUENCE [LARGE SCALE GENOMIC DNA]</scope>
    <source>
        <strain evidence="3 4">F1</strain>
    </source>
</reference>
<dbReference type="AlphaFoldDB" id="W6TDJ9"/>
<evidence type="ECO:0000313" key="4">
    <source>
        <dbReference type="Proteomes" id="UP000019112"/>
    </source>
</evidence>
<sequence>MSNILKLRNFFLPVALMCFFNYGKCLAKEGQEDFVQYSGVVKLVLQEIILKDLDKIKVDLKSSSPEEARSIEKIQKILNMLILEKGATKIDQKNIKEIQGFISVFNKENRINSEIQKKHSQLKDDAESLIDKRTGVEEGMRIFINDELQKQVDSVQQRIAKRRLKASGIRTNINQSGSINQSKRTDLSESTHHLEGTS</sequence>
<comment type="caution">
    <text evidence="3">The sequence shown here is derived from an EMBL/GenBank/DDBJ whole genome shotgun (WGS) entry which is preliminary data.</text>
</comment>
<dbReference type="Proteomes" id="UP000019112">
    <property type="component" value="Unassembled WGS sequence"/>
</dbReference>
<evidence type="ECO:0000313" key="3">
    <source>
        <dbReference type="EMBL" id="ETZ06816.1"/>
    </source>
</evidence>
<dbReference type="EMBL" id="AWTR02000083">
    <property type="protein sequence ID" value="ETZ06816.1"/>
    <property type="molecule type" value="Genomic_DNA"/>
</dbReference>
<evidence type="ECO:0000256" key="2">
    <source>
        <dbReference type="SAM" id="MobiDB-lite"/>
    </source>
</evidence>
<protein>
    <submittedName>
        <fullName evidence="3">Uncharacterized protein</fullName>
    </submittedName>
</protein>
<keyword evidence="1" id="KW-0175">Coiled coil</keyword>
<gene>
    <name evidence="3" type="ORF">P618_201005</name>
</gene>
<organism evidence="3 4">
    <name type="scientific">Holospora obtusa F1</name>
    <dbReference type="NCBI Taxonomy" id="1399147"/>
    <lineage>
        <taxon>Bacteria</taxon>
        <taxon>Pseudomonadati</taxon>
        <taxon>Pseudomonadota</taxon>
        <taxon>Alphaproteobacteria</taxon>
        <taxon>Holosporales</taxon>
        <taxon>Holosporaceae</taxon>
        <taxon>Holospora</taxon>
    </lineage>
</organism>
<proteinExistence type="predicted"/>